<dbReference type="EMBL" id="JAPQKS010000003">
    <property type="protein sequence ID" value="KAJ5238389.1"/>
    <property type="molecule type" value="Genomic_DNA"/>
</dbReference>
<evidence type="ECO:0000256" key="1">
    <source>
        <dbReference type="SAM" id="MobiDB-lite"/>
    </source>
</evidence>
<proteinExistence type="predicted"/>
<organism evidence="2 3">
    <name type="scientific">Penicillium chermesinum</name>
    <dbReference type="NCBI Taxonomy" id="63820"/>
    <lineage>
        <taxon>Eukaryota</taxon>
        <taxon>Fungi</taxon>
        <taxon>Dikarya</taxon>
        <taxon>Ascomycota</taxon>
        <taxon>Pezizomycotina</taxon>
        <taxon>Eurotiomycetes</taxon>
        <taxon>Eurotiomycetidae</taxon>
        <taxon>Eurotiales</taxon>
        <taxon>Aspergillaceae</taxon>
        <taxon>Penicillium</taxon>
    </lineage>
</organism>
<dbReference type="Gene3D" id="1.10.10.10">
    <property type="entry name" value="Winged helix-like DNA-binding domain superfamily/Winged helix DNA-binding domain"/>
    <property type="match status" value="1"/>
</dbReference>
<dbReference type="InterPro" id="IPR036388">
    <property type="entry name" value="WH-like_DNA-bd_sf"/>
</dbReference>
<dbReference type="InterPro" id="IPR009057">
    <property type="entry name" value="Homeodomain-like_sf"/>
</dbReference>
<dbReference type="GeneID" id="83199608"/>
<dbReference type="AlphaFoldDB" id="A0A9W9TSY5"/>
<dbReference type="OrthoDB" id="5151590at2759"/>
<dbReference type="SUPFAM" id="SSF46689">
    <property type="entry name" value="Homeodomain-like"/>
    <property type="match status" value="1"/>
</dbReference>
<evidence type="ECO:0000313" key="3">
    <source>
        <dbReference type="Proteomes" id="UP001150941"/>
    </source>
</evidence>
<sequence length="138" mass="16233">MPPAKPQPRTQTVPEWSKPIPLPPRQRRRELDPFTRTKIVELRQTAGWTWTRIFEHFQREIPLSTLRSTVNRANGRINNISQARSGRPRKLNSDDIAKIYKKIEENPKVSYEDLLAEVDHKVTKQSIWRLLAEKGRTK</sequence>
<accession>A0A9W9TSY5</accession>
<keyword evidence="3" id="KW-1185">Reference proteome</keyword>
<protein>
    <submittedName>
        <fullName evidence="2">Uncharacterized protein</fullName>
    </submittedName>
</protein>
<reference evidence="2" key="1">
    <citation type="submission" date="2022-11" db="EMBL/GenBank/DDBJ databases">
        <authorList>
            <person name="Petersen C."/>
        </authorList>
    </citation>
    <scope>NUCLEOTIDE SEQUENCE</scope>
    <source>
        <strain evidence="2">IBT 19713</strain>
    </source>
</reference>
<evidence type="ECO:0000313" key="2">
    <source>
        <dbReference type="EMBL" id="KAJ5238389.1"/>
    </source>
</evidence>
<reference evidence="2" key="2">
    <citation type="journal article" date="2023" name="IMA Fungus">
        <title>Comparative genomic study of the Penicillium genus elucidates a diverse pangenome and 15 lateral gene transfer events.</title>
        <authorList>
            <person name="Petersen C."/>
            <person name="Sorensen T."/>
            <person name="Nielsen M.R."/>
            <person name="Sondergaard T.E."/>
            <person name="Sorensen J.L."/>
            <person name="Fitzpatrick D.A."/>
            <person name="Frisvad J.C."/>
            <person name="Nielsen K.L."/>
        </authorList>
    </citation>
    <scope>NUCLEOTIDE SEQUENCE</scope>
    <source>
        <strain evidence="2">IBT 19713</strain>
    </source>
</reference>
<comment type="caution">
    <text evidence="2">The sequence shown here is derived from an EMBL/GenBank/DDBJ whole genome shotgun (WGS) entry which is preliminary data.</text>
</comment>
<name>A0A9W9TSY5_9EURO</name>
<dbReference type="RefSeq" id="XP_058331308.1">
    <property type="nucleotide sequence ID" value="XM_058472305.1"/>
</dbReference>
<dbReference type="Proteomes" id="UP001150941">
    <property type="component" value="Unassembled WGS sequence"/>
</dbReference>
<feature type="region of interest" description="Disordered" evidence="1">
    <location>
        <begin position="1"/>
        <end position="31"/>
    </location>
</feature>
<gene>
    <name evidence="2" type="ORF">N7468_003008</name>
</gene>